<keyword evidence="7" id="KW-0653">Protein transport</keyword>
<evidence type="ECO:0000256" key="7">
    <source>
        <dbReference type="ARBA" id="ARBA00022927"/>
    </source>
</evidence>
<keyword evidence="8" id="KW-1133">Transmembrane helix</keyword>
<evidence type="ECO:0000313" key="13">
    <source>
        <dbReference type="Proteomes" id="UP000283993"/>
    </source>
</evidence>
<dbReference type="Gene3D" id="3.30.1150.10">
    <property type="match status" value="1"/>
</dbReference>
<dbReference type="InterPro" id="IPR006260">
    <property type="entry name" value="TonB/TolA_C"/>
</dbReference>
<keyword evidence="3" id="KW-0813">Transport</keyword>
<dbReference type="SUPFAM" id="SSF74653">
    <property type="entry name" value="TolA/TonB C-terminal domain"/>
    <property type="match status" value="1"/>
</dbReference>
<evidence type="ECO:0000259" key="11">
    <source>
        <dbReference type="PROSITE" id="PS52015"/>
    </source>
</evidence>
<feature type="region of interest" description="Disordered" evidence="10">
    <location>
        <begin position="130"/>
        <end position="187"/>
    </location>
</feature>
<feature type="domain" description="TonB C-terminal" evidence="11">
    <location>
        <begin position="190"/>
        <end position="281"/>
    </location>
</feature>
<dbReference type="GO" id="GO:0055085">
    <property type="term" value="P:transmembrane transport"/>
    <property type="evidence" value="ECO:0007669"/>
    <property type="project" value="InterPro"/>
</dbReference>
<evidence type="ECO:0000256" key="1">
    <source>
        <dbReference type="ARBA" id="ARBA00004383"/>
    </source>
</evidence>
<comment type="caution">
    <text evidence="12">The sequence shown here is derived from an EMBL/GenBank/DDBJ whole genome shotgun (WGS) entry which is preliminary data.</text>
</comment>
<evidence type="ECO:0000256" key="4">
    <source>
        <dbReference type="ARBA" id="ARBA00022475"/>
    </source>
</evidence>
<feature type="compositionally biased region" description="Low complexity" evidence="10">
    <location>
        <begin position="130"/>
        <end position="140"/>
    </location>
</feature>
<evidence type="ECO:0000313" key="12">
    <source>
        <dbReference type="EMBL" id="ROO29283.1"/>
    </source>
</evidence>
<keyword evidence="5" id="KW-0997">Cell inner membrane</keyword>
<evidence type="ECO:0000256" key="10">
    <source>
        <dbReference type="SAM" id="MobiDB-lite"/>
    </source>
</evidence>
<dbReference type="GO" id="GO:0098797">
    <property type="term" value="C:plasma membrane protein complex"/>
    <property type="evidence" value="ECO:0007669"/>
    <property type="project" value="TreeGrafter"/>
</dbReference>
<dbReference type="PANTHER" id="PTHR33446:SF2">
    <property type="entry name" value="PROTEIN TONB"/>
    <property type="match status" value="1"/>
</dbReference>
<dbReference type="AlphaFoldDB" id="A0A423PUL6"/>
<gene>
    <name evidence="12" type="ORF">SAOR_04210</name>
</gene>
<dbReference type="NCBIfam" id="TIGR01352">
    <property type="entry name" value="tonB_Cterm"/>
    <property type="match status" value="1"/>
</dbReference>
<evidence type="ECO:0000256" key="8">
    <source>
        <dbReference type="ARBA" id="ARBA00022989"/>
    </source>
</evidence>
<organism evidence="12 13">
    <name type="scientific">Salinisphaera orenii MK-B5</name>
    <dbReference type="NCBI Taxonomy" id="856730"/>
    <lineage>
        <taxon>Bacteria</taxon>
        <taxon>Pseudomonadati</taxon>
        <taxon>Pseudomonadota</taxon>
        <taxon>Gammaproteobacteria</taxon>
        <taxon>Salinisphaerales</taxon>
        <taxon>Salinisphaeraceae</taxon>
        <taxon>Salinisphaera</taxon>
    </lineage>
</organism>
<evidence type="ECO:0000256" key="6">
    <source>
        <dbReference type="ARBA" id="ARBA00022692"/>
    </source>
</evidence>
<evidence type="ECO:0000256" key="2">
    <source>
        <dbReference type="ARBA" id="ARBA00006555"/>
    </source>
</evidence>
<dbReference type="InterPro" id="IPR051045">
    <property type="entry name" value="TonB-dependent_transducer"/>
</dbReference>
<dbReference type="PROSITE" id="PS52015">
    <property type="entry name" value="TONB_CTD"/>
    <property type="match status" value="1"/>
</dbReference>
<protein>
    <recommendedName>
        <fullName evidence="11">TonB C-terminal domain-containing protein</fullName>
    </recommendedName>
</protein>
<proteinExistence type="inferred from homology"/>
<evidence type="ECO:0000256" key="5">
    <source>
        <dbReference type="ARBA" id="ARBA00022519"/>
    </source>
</evidence>
<dbReference type="EMBL" id="AYKH01000005">
    <property type="protein sequence ID" value="ROO29283.1"/>
    <property type="molecule type" value="Genomic_DNA"/>
</dbReference>
<dbReference type="RefSeq" id="WP_123590699.1">
    <property type="nucleotide sequence ID" value="NZ_AYKH01000005.1"/>
</dbReference>
<dbReference type="Proteomes" id="UP000283993">
    <property type="component" value="Unassembled WGS sequence"/>
</dbReference>
<keyword evidence="4" id="KW-1003">Cell membrane</keyword>
<accession>A0A423PUL6</accession>
<name>A0A423PUL6_9GAMM</name>
<dbReference type="Pfam" id="PF03544">
    <property type="entry name" value="TonB_C"/>
    <property type="match status" value="1"/>
</dbReference>
<dbReference type="PANTHER" id="PTHR33446">
    <property type="entry name" value="PROTEIN TONB-RELATED"/>
    <property type="match status" value="1"/>
</dbReference>
<dbReference type="GO" id="GO:0031992">
    <property type="term" value="F:energy transducer activity"/>
    <property type="evidence" value="ECO:0007669"/>
    <property type="project" value="TreeGrafter"/>
</dbReference>
<feature type="compositionally biased region" description="Low complexity" evidence="10">
    <location>
        <begin position="62"/>
        <end position="88"/>
    </location>
</feature>
<keyword evidence="9" id="KW-0472">Membrane</keyword>
<keyword evidence="6" id="KW-0812">Transmembrane</keyword>
<dbReference type="InterPro" id="IPR037682">
    <property type="entry name" value="TonB_C"/>
</dbReference>
<dbReference type="GO" id="GO:0015031">
    <property type="term" value="P:protein transport"/>
    <property type="evidence" value="ECO:0007669"/>
    <property type="project" value="UniProtKB-KW"/>
</dbReference>
<comment type="subcellular location">
    <subcellularLocation>
        <location evidence="1">Cell inner membrane</location>
        <topology evidence="1">Single-pass membrane protein</topology>
        <orientation evidence="1">Periplasmic side</orientation>
    </subcellularLocation>
</comment>
<evidence type="ECO:0000256" key="3">
    <source>
        <dbReference type="ARBA" id="ARBA00022448"/>
    </source>
</evidence>
<reference evidence="12 13" key="1">
    <citation type="submission" date="2013-10" db="EMBL/GenBank/DDBJ databases">
        <title>Salinisphaera orenii MK-B5 Genome Sequencing.</title>
        <authorList>
            <person name="Lai Q."/>
            <person name="Li C."/>
            <person name="Shao Z."/>
        </authorList>
    </citation>
    <scope>NUCLEOTIDE SEQUENCE [LARGE SCALE GENOMIC DNA]</scope>
    <source>
        <strain evidence="12 13">MK-B5</strain>
    </source>
</reference>
<comment type="similarity">
    <text evidence="2">Belongs to the TonB family.</text>
</comment>
<feature type="region of interest" description="Disordered" evidence="10">
    <location>
        <begin position="49"/>
        <end position="102"/>
    </location>
</feature>
<sequence>MGISSRQWLLAIAAAVVAHLLLLAGLWLGDTANDRPAETPRGVMVSLEELDAGPPPAPTTPSQPVEAPEPASAAAPAPAPSAAEVPAVEDSAPTPAPAAEAQPAPVLADAIEPAQSQGPAIAEAAEIAPATAAEPSQAAPVEIGPGDSLESVSPSERVTAHTPELDTPAARTDETPGNGAGGTSDQATDDYIVRLRAWLSRHKQYPQQARNDDIEGTVRLYIVVDQDGQVISHHIERSSGSAVLDAAAEQMLRQAQPLPSMPQRMRRNRLELIVPVVFSLR</sequence>
<keyword evidence="13" id="KW-1185">Reference proteome</keyword>
<evidence type="ECO:0000256" key="9">
    <source>
        <dbReference type="ARBA" id="ARBA00023136"/>
    </source>
</evidence>